<comment type="caution">
    <text evidence="1">The sequence shown here is derived from an EMBL/GenBank/DDBJ whole genome shotgun (WGS) entry which is preliminary data.</text>
</comment>
<evidence type="ECO:0000313" key="1">
    <source>
        <dbReference type="EMBL" id="MCC2120272.1"/>
    </source>
</evidence>
<dbReference type="Gene3D" id="3.40.50.10850">
    <property type="entry name" value="Ntrc-like two-domain protein"/>
    <property type="match status" value="1"/>
</dbReference>
<accession>A0AAE3D870</accession>
<gene>
    <name evidence="1" type="ORF">LKD75_11875</name>
</gene>
<dbReference type="AlphaFoldDB" id="A0AAE3D870"/>
<sequence length="334" mass="39301">MEQKEPVLVLYDREEEYARLFSEYLKRQKELPWQIHTYTRAEELLAGEKSGEVTMLVVAESSCEEALNTLQPTCQAILNESGTLRFHQFPNINKYQEAGQVWKELLALYVETTGIRMPLLCAEYKTRFIGMYSPVHRCLQSTFALSFAQLMAEKHPTLYLNFEHYVGIIELLPERQDRDLADLLYFLAGDEGKFPLRMQTVIQRKGNLDYIPPMRNGQNLLGITWEEWRSLFQRIEELGKYEYVILDLSESIQGLLDVLQMCIKVFTLTREDKMSQCKLDQYEQLLSLCEKEEVKGKTRKLNLPYFQRLPVEMEQYTRGELADYVRKEIETLEE</sequence>
<dbReference type="Proteomes" id="UP001197795">
    <property type="component" value="Unassembled WGS sequence"/>
</dbReference>
<dbReference type="InterPro" id="IPR027417">
    <property type="entry name" value="P-loop_NTPase"/>
</dbReference>
<dbReference type="EMBL" id="JAJEPV010000029">
    <property type="protein sequence ID" value="MCC2120272.1"/>
    <property type="molecule type" value="Genomic_DNA"/>
</dbReference>
<proteinExistence type="predicted"/>
<reference evidence="1 2" key="1">
    <citation type="submission" date="2021-10" db="EMBL/GenBank/DDBJ databases">
        <title>Anaerobic single-cell dispensing facilitates the cultivation of human gut bacteria.</title>
        <authorList>
            <person name="Afrizal A."/>
        </authorList>
    </citation>
    <scope>NUCLEOTIDE SEQUENCE [LARGE SCALE GENOMIC DNA]</scope>
    <source>
        <strain evidence="1 2">CLA-AA-H273</strain>
    </source>
</reference>
<name>A0AAE3D870_9FIRM</name>
<dbReference type="Gene3D" id="3.40.50.300">
    <property type="entry name" value="P-loop containing nucleotide triphosphate hydrolases"/>
    <property type="match status" value="1"/>
</dbReference>
<organism evidence="1 2">
    <name type="scientific">Waltera acetigignens</name>
    <dbReference type="NCBI Taxonomy" id="2981769"/>
    <lineage>
        <taxon>Bacteria</taxon>
        <taxon>Bacillati</taxon>
        <taxon>Bacillota</taxon>
        <taxon>Clostridia</taxon>
        <taxon>Lachnospirales</taxon>
        <taxon>Lachnospiraceae</taxon>
        <taxon>Waltera</taxon>
    </lineage>
</organism>
<dbReference type="RefSeq" id="WP_022312658.1">
    <property type="nucleotide sequence ID" value="NZ_JAJEPV010000029.1"/>
</dbReference>
<protein>
    <submittedName>
        <fullName evidence="1">Uncharacterized protein</fullName>
    </submittedName>
</protein>
<evidence type="ECO:0000313" key="2">
    <source>
        <dbReference type="Proteomes" id="UP001197795"/>
    </source>
</evidence>
<keyword evidence="2" id="KW-1185">Reference proteome</keyword>